<dbReference type="Gene3D" id="3.40.50.1580">
    <property type="entry name" value="Nucleoside phosphorylase domain"/>
    <property type="match status" value="1"/>
</dbReference>
<dbReference type="GO" id="GO:0008930">
    <property type="term" value="F:methylthioadenosine nucleosidase activity"/>
    <property type="evidence" value="ECO:0007669"/>
    <property type="project" value="TreeGrafter"/>
</dbReference>
<reference evidence="2 3" key="1">
    <citation type="submission" date="2014-07" db="EMBL/GenBank/DDBJ databases">
        <authorList>
            <person name="McCorrison J."/>
            <person name="Sanka R."/>
            <person name="Torralba M."/>
            <person name="Gillis M."/>
            <person name="Haft D.H."/>
            <person name="Methe B."/>
            <person name="Sutton G."/>
            <person name="Nelson K.E."/>
        </authorList>
    </citation>
    <scope>NUCLEOTIDE SEQUENCE [LARGE SCALE GENOMIC DNA]</scope>
    <source>
        <strain evidence="2 3">S7-1-13</strain>
    </source>
</reference>
<evidence type="ECO:0000313" key="3">
    <source>
        <dbReference type="Proteomes" id="UP000029579"/>
    </source>
</evidence>
<dbReference type="PANTHER" id="PTHR46832:SF1">
    <property type="entry name" value="5'-METHYLTHIOADENOSINE_S-ADENOSYLHOMOCYSTEINE NUCLEOSIDASE"/>
    <property type="match status" value="1"/>
</dbReference>
<sequence length="223" mass="24525">MNIGILVAVEFDAFYNIYKEPIERYKHGSFEVLKYHIHGKDVFVCPSSAGQIRAAIAMTLLLDVYKCTTIINYGVVGALNDRKVEELTVVESVSHYEWDTSDVDDVAKGQYEIFDDVAMKTTGKLVDLAMKIDPHLEKVKLASGDKFIAGLDAKSKLAKEWSCDIVDMEGAAIALACHLYGADFLMIKAVSDALTEGGAEFYANFERASKVAVGIIDDIIKAL</sequence>
<dbReference type="OrthoDB" id="9792278at2"/>
<dbReference type="Pfam" id="PF01048">
    <property type="entry name" value="PNP_UDP_1"/>
    <property type="match status" value="1"/>
</dbReference>
<evidence type="ECO:0000259" key="1">
    <source>
        <dbReference type="Pfam" id="PF01048"/>
    </source>
</evidence>
<dbReference type="eggNOG" id="COG0775">
    <property type="taxonomic scope" value="Bacteria"/>
</dbReference>
<gene>
    <name evidence="2" type="ORF">HMPREF1630_02935</name>
</gene>
<dbReference type="GO" id="GO:0005829">
    <property type="term" value="C:cytosol"/>
    <property type="evidence" value="ECO:0007669"/>
    <property type="project" value="TreeGrafter"/>
</dbReference>
<dbReference type="InterPro" id="IPR035994">
    <property type="entry name" value="Nucleoside_phosphorylase_sf"/>
</dbReference>
<proteinExistence type="predicted"/>
<dbReference type="AlphaFoldDB" id="A0A095X537"/>
<dbReference type="GO" id="GO:0008782">
    <property type="term" value="F:adenosylhomocysteine nucleosidase activity"/>
    <property type="evidence" value="ECO:0007669"/>
    <property type="project" value="TreeGrafter"/>
</dbReference>
<dbReference type="InterPro" id="IPR000845">
    <property type="entry name" value="Nucleoside_phosphorylase_d"/>
</dbReference>
<dbReference type="GO" id="GO:0009116">
    <property type="term" value="P:nucleoside metabolic process"/>
    <property type="evidence" value="ECO:0007669"/>
    <property type="project" value="InterPro"/>
</dbReference>
<name>A0A095X537_9FIRM</name>
<dbReference type="GO" id="GO:0019284">
    <property type="term" value="P:L-methionine salvage from S-adenosylmethionine"/>
    <property type="evidence" value="ECO:0007669"/>
    <property type="project" value="TreeGrafter"/>
</dbReference>
<accession>A0A095X537</accession>
<organism evidence="2 3">
    <name type="scientific">Anaerococcus lactolyticus S7-1-13</name>
    <dbReference type="NCBI Taxonomy" id="1284686"/>
    <lineage>
        <taxon>Bacteria</taxon>
        <taxon>Bacillati</taxon>
        <taxon>Bacillota</taxon>
        <taxon>Tissierellia</taxon>
        <taxon>Tissierellales</taxon>
        <taxon>Peptoniphilaceae</taxon>
        <taxon>Anaerococcus</taxon>
    </lineage>
</organism>
<feature type="domain" description="Nucleoside phosphorylase" evidence="1">
    <location>
        <begin position="3"/>
        <end position="221"/>
    </location>
</feature>
<dbReference type="PANTHER" id="PTHR46832">
    <property type="entry name" value="5'-METHYLTHIOADENOSINE/S-ADENOSYLHOMOCYSTEINE NUCLEOSIDASE"/>
    <property type="match status" value="1"/>
</dbReference>
<protein>
    <recommendedName>
        <fullName evidence="1">Nucleoside phosphorylase domain-containing protein</fullName>
    </recommendedName>
</protein>
<evidence type="ECO:0000313" key="2">
    <source>
        <dbReference type="EMBL" id="KGF04776.1"/>
    </source>
</evidence>
<dbReference type="EMBL" id="JRMW01000025">
    <property type="protein sequence ID" value="KGF04776.1"/>
    <property type="molecule type" value="Genomic_DNA"/>
</dbReference>
<dbReference type="CDD" id="cd09008">
    <property type="entry name" value="MTAN"/>
    <property type="match status" value="1"/>
</dbReference>
<comment type="caution">
    <text evidence="2">The sequence shown here is derived from an EMBL/GenBank/DDBJ whole genome shotgun (WGS) entry which is preliminary data.</text>
</comment>
<dbReference type="Proteomes" id="UP000029579">
    <property type="component" value="Unassembled WGS sequence"/>
</dbReference>
<dbReference type="RefSeq" id="WP_004828071.1">
    <property type="nucleotide sequence ID" value="NZ_JRMW01000025.1"/>
</dbReference>
<dbReference type="SUPFAM" id="SSF53167">
    <property type="entry name" value="Purine and uridine phosphorylases"/>
    <property type="match status" value="1"/>
</dbReference>